<feature type="signal peptide" evidence="2">
    <location>
        <begin position="1"/>
        <end position="20"/>
    </location>
</feature>
<dbReference type="InterPro" id="IPR014782">
    <property type="entry name" value="Peptidase_M1_dom"/>
</dbReference>
<feature type="region of interest" description="Disordered" evidence="1">
    <location>
        <begin position="597"/>
        <end position="624"/>
    </location>
</feature>
<dbReference type="PANTHER" id="PTHR11533:SF174">
    <property type="entry name" value="PUROMYCIN-SENSITIVE AMINOPEPTIDASE-RELATED"/>
    <property type="match status" value="1"/>
</dbReference>
<dbReference type="CDD" id="cd09604">
    <property type="entry name" value="M1_APN_like"/>
    <property type="match status" value="1"/>
</dbReference>
<dbReference type="SUPFAM" id="SSF55486">
    <property type="entry name" value="Metalloproteases ('zincins'), catalytic domain"/>
    <property type="match status" value="1"/>
</dbReference>
<feature type="compositionally biased region" description="Basic and acidic residues" evidence="1">
    <location>
        <begin position="597"/>
        <end position="606"/>
    </location>
</feature>
<sequence length="747" mass="85016">MTTRVLTALALLLIVGYASAQNQPAGWKGKFEQLDNLLPTPNSYRTGSGAPGTSYWQQQADYTIDVEVNDKTQLLTGTETITYHNNSPEALGFLWLQLDQNILADNSITNQTRTGAVRDSVPAGFFSGMAGVKTSDYKGGYTIKYIKDAAGKALPYVVNNTMMRVDLPAPLKSGEKYTFSIAWSYTEYNRQIFGERGGYEYFPDDGNYVYTFAQWFPRMCVFDDYEGWQNKQFLGQGEFALVFGNYRVRITVPADHIVGATGTIQNAREVLTKDQLERYERAKKTFDKPVVIVTQEEATQKEKTHSEKKATWEFAAENVRDFAFASSRKFIWDAQAVKIGDKTPIAMSLYPKEGNPLWGKESTKAIRNALELYSERTFNFPYPVAYSVHAANQGMEYPMICFNYGRPNKDGTYSKQKLEGMVSVVVHEVGHNFFPMIVNSDERQWTWMDEGLNTFLEKETIRTRYPDLFESHGTPKGIVPFMKGEKSQMRPIMANSDDQRPSEFGANGYTKPSAALTLLRETVMGPELFDKAFKEYAQRWAFKHPKPGDFFRSMEDASAVDLDWFWRGWFYSTDNVDLAVDDVKWFRVKSLQVDPEKKTPRTKKGDLSTSQQTNNGTDFSGGPQEFTILNTDPKAYGEFRGNLNDADIRKQVDGKNLYQVRLRNVGGLVSPVVIEWTFKDGSKEIERLPAEIWRTNESEVSKVFVKEKEVVNILLDPNAELADVETANNVFPKRTVESRFDQFKKNN</sequence>
<dbReference type="GO" id="GO:0005615">
    <property type="term" value="C:extracellular space"/>
    <property type="evidence" value="ECO:0007669"/>
    <property type="project" value="TreeGrafter"/>
</dbReference>
<dbReference type="InterPro" id="IPR050344">
    <property type="entry name" value="Peptidase_M1_aminopeptidases"/>
</dbReference>
<name>A0AAP2GN91_9BACT</name>
<dbReference type="Gene3D" id="1.10.390.10">
    <property type="entry name" value="Neutral Protease Domain 2"/>
    <property type="match status" value="1"/>
</dbReference>
<keyword evidence="5" id="KW-1185">Reference proteome</keyword>
<dbReference type="GO" id="GO:0042277">
    <property type="term" value="F:peptide binding"/>
    <property type="evidence" value="ECO:0007669"/>
    <property type="project" value="TreeGrafter"/>
</dbReference>
<dbReference type="Pfam" id="PF01433">
    <property type="entry name" value="Peptidase_M1"/>
    <property type="match status" value="1"/>
</dbReference>
<evidence type="ECO:0000256" key="1">
    <source>
        <dbReference type="SAM" id="MobiDB-lite"/>
    </source>
</evidence>
<dbReference type="EMBL" id="JAHESE010000001">
    <property type="protein sequence ID" value="MBT1706919.1"/>
    <property type="molecule type" value="Genomic_DNA"/>
</dbReference>
<evidence type="ECO:0000313" key="5">
    <source>
        <dbReference type="Proteomes" id="UP001319080"/>
    </source>
</evidence>
<dbReference type="GO" id="GO:0005737">
    <property type="term" value="C:cytoplasm"/>
    <property type="evidence" value="ECO:0007669"/>
    <property type="project" value="TreeGrafter"/>
</dbReference>
<proteinExistence type="predicted"/>
<dbReference type="InterPro" id="IPR027268">
    <property type="entry name" value="Peptidase_M4/M1_CTD_sf"/>
</dbReference>
<evidence type="ECO:0000256" key="2">
    <source>
        <dbReference type="SAM" id="SignalP"/>
    </source>
</evidence>
<reference evidence="4 5" key="1">
    <citation type="submission" date="2021-05" db="EMBL/GenBank/DDBJ databases">
        <title>A Polyphasic approach of four new species of the genus Ohtaekwangia: Ohtaekwangia histidinii sp. nov., Ohtaekwangia cretensis sp. nov., Ohtaekwangia indiensis sp. nov., Ohtaekwangia reichenbachii sp. nov. from diverse environment.</title>
        <authorList>
            <person name="Octaviana S."/>
        </authorList>
    </citation>
    <scope>NUCLEOTIDE SEQUENCE [LARGE SCALE GENOMIC DNA]</scope>
    <source>
        <strain evidence="4 5">PWU5</strain>
    </source>
</reference>
<keyword evidence="2" id="KW-0732">Signal</keyword>
<dbReference type="PANTHER" id="PTHR11533">
    <property type="entry name" value="PROTEASE M1 ZINC METALLOPROTEASE"/>
    <property type="match status" value="1"/>
</dbReference>
<evidence type="ECO:0000259" key="3">
    <source>
        <dbReference type="Pfam" id="PF01433"/>
    </source>
</evidence>
<dbReference type="Proteomes" id="UP001319080">
    <property type="component" value="Unassembled WGS sequence"/>
</dbReference>
<protein>
    <submittedName>
        <fullName evidence="4">M1 family metallopeptidase</fullName>
    </submittedName>
</protein>
<dbReference type="GO" id="GO:0070006">
    <property type="term" value="F:metalloaminopeptidase activity"/>
    <property type="evidence" value="ECO:0007669"/>
    <property type="project" value="TreeGrafter"/>
</dbReference>
<evidence type="ECO:0000313" key="4">
    <source>
        <dbReference type="EMBL" id="MBT1706919.1"/>
    </source>
</evidence>
<organism evidence="4 5">
    <name type="scientific">Dawidia cretensis</name>
    <dbReference type="NCBI Taxonomy" id="2782350"/>
    <lineage>
        <taxon>Bacteria</taxon>
        <taxon>Pseudomonadati</taxon>
        <taxon>Bacteroidota</taxon>
        <taxon>Cytophagia</taxon>
        <taxon>Cytophagales</taxon>
        <taxon>Chryseotaleaceae</taxon>
        <taxon>Dawidia</taxon>
    </lineage>
</organism>
<feature type="compositionally biased region" description="Polar residues" evidence="1">
    <location>
        <begin position="607"/>
        <end position="618"/>
    </location>
</feature>
<dbReference type="GO" id="GO:0043171">
    <property type="term" value="P:peptide catabolic process"/>
    <property type="evidence" value="ECO:0007669"/>
    <property type="project" value="TreeGrafter"/>
</dbReference>
<comment type="caution">
    <text evidence="4">The sequence shown here is derived from an EMBL/GenBank/DDBJ whole genome shotgun (WGS) entry which is preliminary data.</text>
</comment>
<feature type="chain" id="PRO_5042875937" evidence="2">
    <location>
        <begin position="21"/>
        <end position="747"/>
    </location>
</feature>
<feature type="domain" description="Peptidase M1 membrane alanine aminopeptidase" evidence="3">
    <location>
        <begin position="393"/>
        <end position="569"/>
    </location>
</feature>
<dbReference type="GO" id="GO:0016020">
    <property type="term" value="C:membrane"/>
    <property type="evidence" value="ECO:0007669"/>
    <property type="project" value="TreeGrafter"/>
</dbReference>
<gene>
    <name evidence="4" type="ORF">KK062_01720</name>
</gene>
<dbReference type="GO" id="GO:0008270">
    <property type="term" value="F:zinc ion binding"/>
    <property type="evidence" value="ECO:0007669"/>
    <property type="project" value="InterPro"/>
</dbReference>
<dbReference type="RefSeq" id="WP_254082502.1">
    <property type="nucleotide sequence ID" value="NZ_JAHESE010000001.1"/>
</dbReference>
<accession>A0AAP2GN91</accession>
<dbReference type="AlphaFoldDB" id="A0AAP2GN91"/>